<keyword evidence="1" id="KW-0732">Signal</keyword>
<evidence type="ECO:0000256" key="1">
    <source>
        <dbReference type="SAM" id="SignalP"/>
    </source>
</evidence>
<evidence type="ECO:0000313" key="3">
    <source>
        <dbReference type="Proteomes" id="UP000015100"/>
    </source>
</evidence>
<accession>S8AR58</accession>
<name>S8AR58_DACHA</name>
<reference evidence="2 3" key="1">
    <citation type="journal article" date="2013" name="PLoS Genet.">
        <title>Genomic mechanisms accounting for the adaptation to parasitism in nematode-trapping fungi.</title>
        <authorList>
            <person name="Meerupati T."/>
            <person name="Andersson K.M."/>
            <person name="Friman E."/>
            <person name="Kumar D."/>
            <person name="Tunlid A."/>
            <person name="Ahren D."/>
        </authorList>
    </citation>
    <scope>NUCLEOTIDE SEQUENCE [LARGE SCALE GENOMIC DNA]</scope>
    <source>
        <strain evidence="2 3">CBS 200.50</strain>
    </source>
</reference>
<dbReference type="AlphaFoldDB" id="S8AR58"/>
<feature type="chain" id="PRO_5004560851" evidence="1">
    <location>
        <begin position="19"/>
        <end position="171"/>
    </location>
</feature>
<organism evidence="2 3">
    <name type="scientific">Dactylellina haptotyla (strain CBS 200.50)</name>
    <name type="common">Nematode-trapping fungus</name>
    <name type="synonym">Monacrosporium haptotylum</name>
    <dbReference type="NCBI Taxonomy" id="1284197"/>
    <lineage>
        <taxon>Eukaryota</taxon>
        <taxon>Fungi</taxon>
        <taxon>Dikarya</taxon>
        <taxon>Ascomycota</taxon>
        <taxon>Pezizomycotina</taxon>
        <taxon>Orbiliomycetes</taxon>
        <taxon>Orbiliales</taxon>
        <taxon>Orbiliaceae</taxon>
        <taxon>Dactylellina</taxon>
    </lineage>
</organism>
<dbReference type="HOGENOM" id="CLU_1562828_0_0_1"/>
<comment type="caution">
    <text evidence="2">The sequence shown here is derived from an EMBL/GenBank/DDBJ whole genome shotgun (WGS) entry which is preliminary data.</text>
</comment>
<feature type="signal peptide" evidence="1">
    <location>
        <begin position="1"/>
        <end position="18"/>
    </location>
</feature>
<dbReference type="EMBL" id="AQGS01000017">
    <property type="protein sequence ID" value="EPS45324.1"/>
    <property type="molecule type" value="Genomic_DNA"/>
</dbReference>
<keyword evidence="3" id="KW-1185">Reference proteome</keyword>
<reference evidence="3" key="2">
    <citation type="submission" date="2013-04" db="EMBL/GenBank/DDBJ databases">
        <title>Genomic mechanisms accounting for the adaptation to parasitism in nematode-trapping fungi.</title>
        <authorList>
            <person name="Ahren D.G."/>
        </authorList>
    </citation>
    <scope>NUCLEOTIDE SEQUENCE [LARGE SCALE GENOMIC DNA]</scope>
    <source>
        <strain evidence="3">CBS 200.50</strain>
    </source>
</reference>
<protein>
    <submittedName>
        <fullName evidence="2">Uncharacterized protein</fullName>
    </submittedName>
</protein>
<evidence type="ECO:0000313" key="2">
    <source>
        <dbReference type="EMBL" id="EPS45324.1"/>
    </source>
</evidence>
<dbReference type="Proteomes" id="UP000015100">
    <property type="component" value="Unassembled WGS sequence"/>
</dbReference>
<proteinExistence type="predicted"/>
<gene>
    <name evidence="2" type="ORF">H072_708</name>
</gene>
<sequence length="171" mass="18623">MKFSTLFVPLAVITSVLASPVTIDKREVASLTGSAPVAEAIQSFDSVKYDEAHELDRRNGNGDNQYPGATPGVKSNGVWFRQEVPAGDRAGVLSGIGGRSQGLDAVLQAARDNTLGRNSELWCTAGWHTNNKPGQDTREHATFRVWDNVKSKKPSYSSTFHLYKDGSAKKW</sequence>